<dbReference type="RefSeq" id="XP_001416070.1">
    <property type="nucleotide sequence ID" value="XM_001416033.1"/>
</dbReference>
<dbReference type="PANTHER" id="PTHR33281">
    <property type="entry name" value="UPF0187 PROTEIN YNEE"/>
    <property type="match status" value="1"/>
</dbReference>
<reference evidence="9 10" key="1">
    <citation type="journal article" date="2007" name="Proc. Natl. Acad. Sci. U.S.A.">
        <title>The tiny eukaryote Ostreococcus provides genomic insights into the paradox of plankton speciation.</title>
        <authorList>
            <person name="Palenik B."/>
            <person name="Grimwood J."/>
            <person name="Aerts A."/>
            <person name="Rouze P."/>
            <person name="Salamov A."/>
            <person name="Putnam N."/>
            <person name="Dupont C."/>
            <person name="Jorgensen R."/>
            <person name="Derelle E."/>
            <person name="Rombauts S."/>
            <person name="Zhou K."/>
            <person name="Otillar R."/>
            <person name="Merchant S.S."/>
            <person name="Podell S."/>
            <person name="Gaasterland T."/>
            <person name="Napoli C."/>
            <person name="Gendler K."/>
            <person name="Manuell A."/>
            <person name="Tai V."/>
            <person name="Vallon O."/>
            <person name="Piganeau G."/>
            <person name="Jancek S."/>
            <person name="Heijde M."/>
            <person name="Jabbari K."/>
            <person name="Bowler C."/>
            <person name="Lohr M."/>
            <person name="Robbens S."/>
            <person name="Werner G."/>
            <person name="Dubchak I."/>
            <person name="Pazour G.J."/>
            <person name="Ren Q."/>
            <person name="Paulsen I."/>
            <person name="Delwiche C."/>
            <person name="Schmutz J."/>
            <person name="Rokhsar D."/>
            <person name="Van de Peer Y."/>
            <person name="Moreau H."/>
            <person name="Grigoriev I.V."/>
        </authorList>
    </citation>
    <scope>NUCLEOTIDE SEQUENCE [LARGE SCALE GENOMIC DNA]</scope>
    <source>
        <strain evidence="9 10">CCE9901</strain>
    </source>
</reference>
<dbReference type="AlphaFoldDB" id="A4RTI3"/>
<proteinExistence type="predicted"/>
<feature type="transmembrane region" description="Helical" evidence="8">
    <location>
        <begin position="268"/>
        <end position="286"/>
    </location>
</feature>
<keyword evidence="3" id="KW-1003">Cell membrane</keyword>
<sequence>MRDADNTAARRAALQAGARAQPEYDSSNFFASVFATSIDRRGVRAFAAPFAVVNAVSIAWTVIHERAATSAARADQGAFDGAYALTFSAMGFLLVFRLARAAVRWYDGRAAFGGIVAGVRAFVDVPLMYGGDDDRGRAAVDDGAAWACAFASASKCHLRGAREIERDEVAGILSDEDRVAVSRSKHPPLFCLSMCRRAVKRCFEGRGRDADAAALRYELNKRVDFLASQVGALERLRATKIPEIYVIHLRTFLFAYLISMPFVFVGRWGWGTIAAVACVSFALLGIEGAATECEIPFSATHANHLRMDQYVMGCFDNVAAMLEWQDERVNGERRGEVIRASVDVGVAIKADSPR</sequence>
<keyword evidence="7 8" id="KW-0472">Membrane</keyword>
<feature type="transmembrane region" description="Helical" evidence="8">
    <location>
        <begin position="83"/>
        <end position="99"/>
    </location>
</feature>
<keyword evidence="2" id="KW-0813">Transport</keyword>
<dbReference type="GO" id="GO:0005254">
    <property type="term" value="F:chloride channel activity"/>
    <property type="evidence" value="ECO:0007669"/>
    <property type="project" value="InterPro"/>
</dbReference>
<protein>
    <submittedName>
        <fullName evidence="9">Uncharacterized protein</fullName>
    </submittedName>
</protein>
<dbReference type="Gramene" id="ABO94362">
    <property type="protein sequence ID" value="ABO94362"/>
    <property type="gene ID" value="OSTLU_29867"/>
</dbReference>
<gene>
    <name evidence="9" type="ORF">OSTLU_29867</name>
</gene>
<evidence type="ECO:0000256" key="1">
    <source>
        <dbReference type="ARBA" id="ARBA00004651"/>
    </source>
</evidence>
<dbReference type="PANTHER" id="PTHR33281:SF19">
    <property type="entry name" value="VOLTAGE-DEPENDENT ANION CHANNEL-FORMING PROTEIN YNEE"/>
    <property type="match status" value="1"/>
</dbReference>
<dbReference type="KEGG" id="olu:OSTLU_29867"/>
<dbReference type="HOGENOM" id="CLU_029790_8_0_1"/>
<dbReference type="EMBL" id="CP000582">
    <property type="protein sequence ID" value="ABO94362.1"/>
    <property type="molecule type" value="Genomic_DNA"/>
</dbReference>
<evidence type="ECO:0000256" key="6">
    <source>
        <dbReference type="ARBA" id="ARBA00023065"/>
    </source>
</evidence>
<evidence type="ECO:0000256" key="5">
    <source>
        <dbReference type="ARBA" id="ARBA00022989"/>
    </source>
</evidence>
<feature type="transmembrane region" description="Helical" evidence="8">
    <location>
        <begin position="244"/>
        <end position="262"/>
    </location>
</feature>
<evidence type="ECO:0000256" key="3">
    <source>
        <dbReference type="ARBA" id="ARBA00022475"/>
    </source>
</evidence>
<dbReference type="OMA" id="PEIYVIH"/>
<evidence type="ECO:0000313" key="10">
    <source>
        <dbReference type="Proteomes" id="UP000001568"/>
    </source>
</evidence>
<name>A4RTI3_OSTLU</name>
<evidence type="ECO:0000256" key="2">
    <source>
        <dbReference type="ARBA" id="ARBA00022448"/>
    </source>
</evidence>
<evidence type="ECO:0000256" key="7">
    <source>
        <dbReference type="ARBA" id="ARBA00023136"/>
    </source>
</evidence>
<accession>A4RTI3</accession>
<dbReference type="InterPro" id="IPR044669">
    <property type="entry name" value="YneE/VCCN1/2-like"/>
</dbReference>
<dbReference type="OrthoDB" id="506538at2759"/>
<keyword evidence="4 8" id="KW-0812">Transmembrane</keyword>
<dbReference type="STRING" id="436017.A4RTI3"/>
<organism evidence="9 10">
    <name type="scientific">Ostreococcus lucimarinus (strain CCE9901)</name>
    <dbReference type="NCBI Taxonomy" id="436017"/>
    <lineage>
        <taxon>Eukaryota</taxon>
        <taxon>Viridiplantae</taxon>
        <taxon>Chlorophyta</taxon>
        <taxon>Mamiellophyceae</taxon>
        <taxon>Mamiellales</taxon>
        <taxon>Bathycoccaceae</taxon>
        <taxon>Ostreococcus</taxon>
    </lineage>
</organism>
<dbReference type="Proteomes" id="UP000001568">
    <property type="component" value="Chromosome 2"/>
</dbReference>
<dbReference type="GO" id="GO:0005886">
    <property type="term" value="C:plasma membrane"/>
    <property type="evidence" value="ECO:0007669"/>
    <property type="project" value="UniProtKB-SubCell"/>
</dbReference>
<comment type="subcellular location">
    <subcellularLocation>
        <location evidence="1">Cell membrane</location>
        <topology evidence="1">Multi-pass membrane protein</topology>
    </subcellularLocation>
</comment>
<keyword evidence="10" id="KW-1185">Reference proteome</keyword>
<evidence type="ECO:0000256" key="8">
    <source>
        <dbReference type="SAM" id="Phobius"/>
    </source>
</evidence>
<evidence type="ECO:0000256" key="4">
    <source>
        <dbReference type="ARBA" id="ARBA00022692"/>
    </source>
</evidence>
<keyword evidence="6" id="KW-0406">Ion transport</keyword>
<keyword evidence="5 8" id="KW-1133">Transmembrane helix</keyword>
<evidence type="ECO:0000313" key="9">
    <source>
        <dbReference type="EMBL" id="ABO94362.1"/>
    </source>
</evidence>
<dbReference type="Pfam" id="PF25539">
    <property type="entry name" value="Bestrophin_2"/>
    <property type="match status" value="1"/>
</dbReference>
<feature type="transmembrane region" description="Helical" evidence="8">
    <location>
        <begin position="45"/>
        <end position="63"/>
    </location>
</feature>
<dbReference type="GeneID" id="5000190"/>